<keyword evidence="2" id="KW-1185">Reference proteome</keyword>
<dbReference type="RefSeq" id="WP_355393850.1">
    <property type="nucleotide sequence ID" value="NZ_JBEXPZ010000007.1"/>
</dbReference>
<accession>A0ABV2US65</accession>
<proteinExistence type="predicted"/>
<protein>
    <submittedName>
        <fullName evidence="1">Uncharacterized protein</fullName>
    </submittedName>
</protein>
<gene>
    <name evidence="1" type="ORF">ABZZ21_07345</name>
</gene>
<reference evidence="1 2" key="1">
    <citation type="submission" date="2024-06" db="EMBL/GenBank/DDBJ databases">
        <title>The Natural Products Discovery Center: Release of the First 8490 Sequenced Strains for Exploring Actinobacteria Biosynthetic Diversity.</title>
        <authorList>
            <person name="Kalkreuter E."/>
            <person name="Kautsar S.A."/>
            <person name="Yang D."/>
            <person name="Bader C.D."/>
            <person name="Teijaro C.N."/>
            <person name="Fluegel L."/>
            <person name="Davis C.M."/>
            <person name="Simpson J.R."/>
            <person name="Lauterbach L."/>
            <person name="Steele A.D."/>
            <person name="Gui C."/>
            <person name="Meng S."/>
            <person name="Li G."/>
            <person name="Viehrig K."/>
            <person name="Ye F."/>
            <person name="Su P."/>
            <person name="Kiefer A.F."/>
            <person name="Nichols A."/>
            <person name="Cepeda A.J."/>
            <person name="Yan W."/>
            <person name="Fan B."/>
            <person name="Jiang Y."/>
            <person name="Adhikari A."/>
            <person name="Zheng C.-J."/>
            <person name="Schuster L."/>
            <person name="Cowan T.M."/>
            <person name="Smanski M.J."/>
            <person name="Chevrette M.G."/>
            <person name="De Carvalho L.P.S."/>
            <person name="Shen B."/>
        </authorList>
    </citation>
    <scope>NUCLEOTIDE SEQUENCE [LARGE SCALE GENOMIC DNA]</scope>
    <source>
        <strain evidence="1 2">NPDC006434</strain>
    </source>
</reference>
<organism evidence="1 2">
    <name type="scientific">Streptomyces ossamyceticus</name>
    <dbReference type="NCBI Taxonomy" id="249581"/>
    <lineage>
        <taxon>Bacteria</taxon>
        <taxon>Bacillati</taxon>
        <taxon>Actinomycetota</taxon>
        <taxon>Actinomycetes</taxon>
        <taxon>Kitasatosporales</taxon>
        <taxon>Streptomycetaceae</taxon>
        <taxon>Streptomyces</taxon>
    </lineage>
</organism>
<evidence type="ECO:0000313" key="1">
    <source>
        <dbReference type="EMBL" id="MET9844389.1"/>
    </source>
</evidence>
<dbReference type="EMBL" id="JBEXPZ010000007">
    <property type="protein sequence ID" value="MET9844389.1"/>
    <property type="molecule type" value="Genomic_DNA"/>
</dbReference>
<dbReference type="Proteomes" id="UP001550210">
    <property type="component" value="Unassembled WGS sequence"/>
</dbReference>
<comment type="caution">
    <text evidence="1">The sequence shown here is derived from an EMBL/GenBank/DDBJ whole genome shotgun (WGS) entry which is preliminary data.</text>
</comment>
<evidence type="ECO:0000313" key="2">
    <source>
        <dbReference type="Proteomes" id="UP001550210"/>
    </source>
</evidence>
<sequence>MAYNPLLNPRTLTWDDVDPRRHPFDAAEAAEAVRALAPARRTPLRPTGHAADSDIIRWSHEAGWDWADEMTLAMVERWGRWTVGWRWAPDEGDYDGGPVGAWCCTRDSISPTDPEETLDRIAEALCEWRDWLEDTADRFDHYPLDRMPVEDRQDAWERATVRLVTQVVDRTGGGSGWHGHCAQVLTWFLTRWGVAEETARTRVDQAIDGRFLSWTAPRRTLMDDVAERLATSLEADS</sequence>
<name>A0ABV2US65_9ACTN</name>